<protein>
    <submittedName>
        <fullName evidence="3">Protein kinase</fullName>
    </submittedName>
</protein>
<dbReference type="SUPFAM" id="SSF56112">
    <property type="entry name" value="Protein kinase-like (PK-like)"/>
    <property type="match status" value="1"/>
</dbReference>
<evidence type="ECO:0000313" key="3">
    <source>
        <dbReference type="EMBL" id="WED42595.1"/>
    </source>
</evidence>
<feature type="binding site" evidence="1">
    <location>
        <position position="88"/>
    </location>
    <ligand>
        <name>ATP</name>
        <dbReference type="ChEBI" id="CHEBI:30616"/>
    </ligand>
</feature>
<dbReference type="PROSITE" id="PS00107">
    <property type="entry name" value="PROTEIN_KINASE_ATP"/>
    <property type="match status" value="1"/>
</dbReference>
<gene>
    <name evidence="3" type="ORF">PXX05_11845</name>
</gene>
<dbReference type="EMBL" id="CP119078">
    <property type="protein sequence ID" value="WED42595.1"/>
    <property type="molecule type" value="Genomic_DNA"/>
</dbReference>
<dbReference type="InterPro" id="IPR011009">
    <property type="entry name" value="Kinase-like_dom_sf"/>
</dbReference>
<proteinExistence type="predicted"/>
<keyword evidence="4" id="KW-1185">Reference proteome</keyword>
<evidence type="ECO:0000256" key="1">
    <source>
        <dbReference type="PROSITE-ProRule" id="PRU10141"/>
    </source>
</evidence>
<dbReference type="InterPro" id="IPR000719">
    <property type="entry name" value="Prot_kinase_dom"/>
</dbReference>
<evidence type="ECO:0000259" key="2">
    <source>
        <dbReference type="PROSITE" id="PS50011"/>
    </source>
</evidence>
<accession>A0ABY8ASW3</accession>
<dbReference type="InterPro" id="IPR017441">
    <property type="entry name" value="Protein_kinase_ATP_BS"/>
</dbReference>
<dbReference type="CDD" id="cd00180">
    <property type="entry name" value="PKc"/>
    <property type="match status" value="1"/>
</dbReference>
<dbReference type="PROSITE" id="PS50011">
    <property type="entry name" value="PROTEIN_KINASE_DOM"/>
    <property type="match status" value="1"/>
</dbReference>
<dbReference type="PANTHER" id="PTHR44167">
    <property type="entry name" value="OVARIAN-SPECIFIC SERINE/THREONINE-PROTEIN KINASE LOK-RELATED"/>
    <property type="match status" value="1"/>
</dbReference>
<organism evidence="3 4">
    <name type="scientific">Legionella cardiaca</name>
    <dbReference type="NCBI Taxonomy" id="1071983"/>
    <lineage>
        <taxon>Bacteria</taxon>
        <taxon>Pseudomonadati</taxon>
        <taxon>Pseudomonadota</taxon>
        <taxon>Gammaproteobacteria</taxon>
        <taxon>Legionellales</taxon>
        <taxon>Legionellaceae</taxon>
        <taxon>Legionella</taxon>
    </lineage>
</organism>
<dbReference type="GO" id="GO:0016301">
    <property type="term" value="F:kinase activity"/>
    <property type="evidence" value="ECO:0007669"/>
    <property type="project" value="UniProtKB-KW"/>
</dbReference>
<dbReference type="PANTHER" id="PTHR44167:SF24">
    <property type="entry name" value="SERINE_THREONINE-PROTEIN KINASE CHK2"/>
    <property type="match status" value="1"/>
</dbReference>
<dbReference type="Proteomes" id="UP001222087">
    <property type="component" value="Chromosome"/>
</dbReference>
<keyword evidence="1" id="KW-0547">Nucleotide-binding</keyword>
<keyword evidence="1" id="KW-0067">ATP-binding</keyword>
<sequence>MAKGKVEQKIDLIKTVNPTLQKIHKYRGELNFFENKFEIYSRDTDVSSSYIFDNLNDAYELKKLLGKGAFGIVKKGKILKTGAKVAVKIQNITGLIEYHFKTIGDIEQARDYVESQIEVEDALLKLTGQHISSIRRKNLKNQEKHYSIMKYIEGDQLKNIFSDLSFQEKIQVFIELTRQVQFLHDNNYLHLDIWRENILFNGQAILHDYGCSAKLLNGTFVSKLKGSHIPPEIIESQKKLVPCMYGKFSDVYALGMTFYELIYEDYYDYTLDKTFDDFIKRYTAYYMAVVDVLNSKEDLLAQLITKMITPNISQRILVIDILSGLNLIKEKFNPEVNATHKSTL</sequence>
<dbReference type="Pfam" id="PF00069">
    <property type="entry name" value="Pkinase"/>
    <property type="match status" value="1"/>
</dbReference>
<keyword evidence="3" id="KW-0808">Transferase</keyword>
<dbReference type="Gene3D" id="1.10.510.10">
    <property type="entry name" value="Transferase(Phosphotransferase) domain 1"/>
    <property type="match status" value="1"/>
</dbReference>
<dbReference type="RefSeq" id="WP_275088418.1">
    <property type="nucleotide sequence ID" value="NZ_CP119078.1"/>
</dbReference>
<reference evidence="3 4" key="1">
    <citation type="submission" date="2023-02" db="EMBL/GenBank/DDBJ databases">
        <title>Genome Sequence of L. cardiaca H63T.</title>
        <authorList>
            <person name="Lopez A.E."/>
            <person name="Cianciotto N.P."/>
        </authorList>
    </citation>
    <scope>NUCLEOTIDE SEQUENCE [LARGE SCALE GENOMIC DNA]</scope>
    <source>
        <strain evidence="3 4">H63</strain>
    </source>
</reference>
<name>A0ABY8ASW3_9GAMM</name>
<evidence type="ECO:0000313" key="4">
    <source>
        <dbReference type="Proteomes" id="UP001222087"/>
    </source>
</evidence>
<feature type="domain" description="Protein kinase" evidence="2">
    <location>
        <begin position="59"/>
        <end position="328"/>
    </location>
</feature>
<keyword evidence="3" id="KW-0418">Kinase</keyword>